<dbReference type="AlphaFoldDB" id="A0A0C3G3Z2"/>
<dbReference type="HOGENOM" id="CLU_1289372_0_0_1"/>
<reference evidence="3" key="2">
    <citation type="submission" date="2015-01" db="EMBL/GenBank/DDBJ databases">
        <title>Evolutionary Origins and Diversification of the Mycorrhizal Mutualists.</title>
        <authorList>
            <consortium name="DOE Joint Genome Institute"/>
            <consortium name="Mycorrhizal Genomics Consortium"/>
            <person name="Kohler A."/>
            <person name="Kuo A."/>
            <person name="Nagy L.G."/>
            <person name="Floudas D."/>
            <person name="Copeland A."/>
            <person name="Barry K.W."/>
            <person name="Cichocki N."/>
            <person name="Veneault-Fourrey C."/>
            <person name="LaButti K."/>
            <person name="Lindquist E.A."/>
            <person name="Lipzen A."/>
            <person name="Lundell T."/>
            <person name="Morin E."/>
            <person name="Murat C."/>
            <person name="Riley R."/>
            <person name="Ohm R."/>
            <person name="Sun H."/>
            <person name="Tunlid A."/>
            <person name="Henrissat B."/>
            <person name="Grigoriev I.V."/>
            <person name="Hibbett D.S."/>
            <person name="Martin F."/>
        </authorList>
    </citation>
    <scope>NUCLEOTIDE SEQUENCE [LARGE SCALE GENOMIC DNA]</scope>
    <source>
        <strain evidence="3">F 1598</strain>
    </source>
</reference>
<dbReference type="Proteomes" id="UP000054166">
    <property type="component" value="Unassembled WGS sequence"/>
</dbReference>
<accession>A0A0C3G3Z2</accession>
<sequence length="214" mass="23266">MEHVEFGVGSQLTTKSKPVVVNLTSSSPLRLTTDSDPKIPQLQSSIQSIGLLLLLQSKAIPNTVTKPIGRKMGSKLPFIRRNKLPSPPVSRHIPLYAARPKPTKSIRHKFYDSKSHTKSSLSTPIKTPALNKHSFSNEAQMPNIPRKTRTPADCDRTTLAASIIRALSTPRAINGGPLISASRLKAKLGSKSRLTPTSKSTPQNLDHSPHAIIP</sequence>
<name>A0A0C3G3Z2_PILCF</name>
<feature type="compositionally biased region" description="Polar residues" evidence="1">
    <location>
        <begin position="192"/>
        <end position="206"/>
    </location>
</feature>
<proteinExistence type="predicted"/>
<protein>
    <submittedName>
        <fullName evidence="2">Uncharacterized protein</fullName>
    </submittedName>
</protein>
<dbReference type="EMBL" id="KN832985">
    <property type="protein sequence ID" value="KIM85356.1"/>
    <property type="molecule type" value="Genomic_DNA"/>
</dbReference>
<gene>
    <name evidence="2" type="ORF">PILCRDRAFT_817359</name>
</gene>
<organism evidence="2 3">
    <name type="scientific">Piloderma croceum (strain F 1598)</name>
    <dbReference type="NCBI Taxonomy" id="765440"/>
    <lineage>
        <taxon>Eukaryota</taxon>
        <taxon>Fungi</taxon>
        <taxon>Dikarya</taxon>
        <taxon>Basidiomycota</taxon>
        <taxon>Agaricomycotina</taxon>
        <taxon>Agaricomycetes</taxon>
        <taxon>Agaricomycetidae</taxon>
        <taxon>Atheliales</taxon>
        <taxon>Atheliaceae</taxon>
        <taxon>Piloderma</taxon>
    </lineage>
</organism>
<evidence type="ECO:0000256" key="1">
    <source>
        <dbReference type="SAM" id="MobiDB-lite"/>
    </source>
</evidence>
<keyword evidence="3" id="KW-1185">Reference proteome</keyword>
<dbReference type="InParanoid" id="A0A0C3G3Z2"/>
<feature type="region of interest" description="Disordered" evidence="1">
    <location>
        <begin position="111"/>
        <end position="153"/>
    </location>
</feature>
<evidence type="ECO:0000313" key="3">
    <source>
        <dbReference type="Proteomes" id="UP000054166"/>
    </source>
</evidence>
<reference evidence="2 3" key="1">
    <citation type="submission" date="2014-04" db="EMBL/GenBank/DDBJ databases">
        <authorList>
            <consortium name="DOE Joint Genome Institute"/>
            <person name="Kuo A."/>
            <person name="Tarkka M."/>
            <person name="Buscot F."/>
            <person name="Kohler A."/>
            <person name="Nagy L.G."/>
            <person name="Floudas D."/>
            <person name="Copeland A."/>
            <person name="Barry K.W."/>
            <person name="Cichocki N."/>
            <person name="Veneault-Fourrey C."/>
            <person name="LaButti K."/>
            <person name="Lindquist E.A."/>
            <person name="Lipzen A."/>
            <person name="Lundell T."/>
            <person name="Morin E."/>
            <person name="Murat C."/>
            <person name="Sun H."/>
            <person name="Tunlid A."/>
            <person name="Henrissat B."/>
            <person name="Grigoriev I.V."/>
            <person name="Hibbett D.S."/>
            <person name="Martin F."/>
            <person name="Nordberg H.P."/>
            <person name="Cantor M.N."/>
            <person name="Hua S.X."/>
        </authorList>
    </citation>
    <scope>NUCLEOTIDE SEQUENCE [LARGE SCALE GENOMIC DNA]</scope>
    <source>
        <strain evidence="2 3">F 1598</strain>
    </source>
</reference>
<feature type="region of interest" description="Disordered" evidence="1">
    <location>
        <begin position="189"/>
        <end position="214"/>
    </location>
</feature>
<evidence type="ECO:0000313" key="2">
    <source>
        <dbReference type="EMBL" id="KIM85356.1"/>
    </source>
</evidence>